<feature type="chain" id="PRO_5004031284" evidence="2">
    <location>
        <begin position="30"/>
        <end position="352"/>
    </location>
</feature>
<evidence type="ECO:0000256" key="2">
    <source>
        <dbReference type="SAM" id="SignalP"/>
    </source>
</evidence>
<feature type="signal peptide" evidence="2">
    <location>
        <begin position="1"/>
        <end position="29"/>
    </location>
</feature>
<sequence>MTKRLARRRLWGSWLQLLSDMMMVQVDLCLRVHRPARCSGASGSNGDGPDSTQKLGKDQEFMPRQIRPDRPEEGKRITQGARKAAAAAASALCGDLGPKQWRLVGCQRSGVAAEAKDVRSMDAPGMSADCLSKVGQGHLITESLSRESRAWELPHKLPNFTRAVDLFAEYHRPLPVDCNAARWAQDAACLGVSSVGASSRSVELGLGMTTAVSVYVSQNPETDPSGRECVRAAAAAVVKAGEGFRQVGAVVSVVRRFVSSAAMPVCLGKGNDSGGDQHLPRLEAKMVQGSRGKPREGPDWAVMPARSSHGTARLHRVKPLGNSNPDWRVIKGSMPKDKLKSLSALLWVAWSA</sequence>
<evidence type="ECO:0000256" key="1">
    <source>
        <dbReference type="SAM" id="MobiDB-lite"/>
    </source>
</evidence>
<dbReference type="Proteomes" id="UP000016932">
    <property type="component" value="Unassembled WGS sequence"/>
</dbReference>
<feature type="compositionally biased region" description="Basic and acidic residues" evidence="1">
    <location>
        <begin position="55"/>
        <end position="74"/>
    </location>
</feature>
<reference evidence="3 4" key="1">
    <citation type="journal article" date="2012" name="PLoS Pathog.">
        <title>Diverse lifestyles and strategies of plant pathogenesis encoded in the genomes of eighteen Dothideomycetes fungi.</title>
        <authorList>
            <person name="Ohm R.A."/>
            <person name="Feau N."/>
            <person name="Henrissat B."/>
            <person name="Schoch C.L."/>
            <person name="Horwitz B.A."/>
            <person name="Barry K.W."/>
            <person name="Condon B.J."/>
            <person name="Copeland A.C."/>
            <person name="Dhillon B."/>
            <person name="Glaser F."/>
            <person name="Hesse C.N."/>
            <person name="Kosti I."/>
            <person name="LaButti K."/>
            <person name="Lindquist E.A."/>
            <person name="Lucas S."/>
            <person name="Salamov A.A."/>
            <person name="Bradshaw R.E."/>
            <person name="Ciuffetti L."/>
            <person name="Hamelin R.C."/>
            <person name="Kema G.H.J."/>
            <person name="Lawrence C."/>
            <person name="Scott J.A."/>
            <person name="Spatafora J.W."/>
            <person name="Turgeon B.G."/>
            <person name="de Wit P.J.G.M."/>
            <person name="Zhong S."/>
            <person name="Goodwin S.B."/>
            <person name="Grigoriev I.V."/>
        </authorList>
    </citation>
    <scope>NUCLEOTIDE SEQUENCE [LARGE SCALE GENOMIC DNA]</scope>
    <source>
        <strain evidence="3 4">CIRAD86</strain>
    </source>
</reference>
<keyword evidence="2" id="KW-0732">Signal</keyword>
<name>M3BA26_PSEFD</name>
<dbReference type="VEuPathDB" id="FungiDB:MYCFIDRAFT_171916"/>
<accession>M3BA26</accession>
<protein>
    <submittedName>
        <fullName evidence="3">Uncharacterized protein</fullName>
    </submittedName>
</protein>
<dbReference type="AlphaFoldDB" id="M3BA26"/>
<dbReference type="HOGENOM" id="CLU_787840_0_0_1"/>
<keyword evidence="4" id="KW-1185">Reference proteome</keyword>
<proteinExistence type="predicted"/>
<dbReference type="RefSeq" id="XP_007923501.1">
    <property type="nucleotide sequence ID" value="XM_007925310.1"/>
</dbReference>
<gene>
    <name evidence="3" type="ORF">MYCFIDRAFT_171916</name>
</gene>
<evidence type="ECO:0000313" key="4">
    <source>
        <dbReference type="Proteomes" id="UP000016932"/>
    </source>
</evidence>
<dbReference type="EMBL" id="KB446556">
    <property type="protein sequence ID" value="EME86108.1"/>
    <property type="molecule type" value="Genomic_DNA"/>
</dbReference>
<dbReference type="KEGG" id="pfj:MYCFIDRAFT_171916"/>
<organism evidence="3 4">
    <name type="scientific">Pseudocercospora fijiensis (strain CIRAD86)</name>
    <name type="common">Black leaf streak disease fungus</name>
    <name type="synonym">Mycosphaerella fijiensis</name>
    <dbReference type="NCBI Taxonomy" id="383855"/>
    <lineage>
        <taxon>Eukaryota</taxon>
        <taxon>Fungi</taxon>
        <taxon>Dikarya</taxon>
        <taxon>Ascomycota</taxon>
        <taxon>Pezizomycotina</taxon>
        <taxon>Dothideomycetes</taxon>
        <taxon>Dothideomycetidae</taxon>
        <taxon>Mycosphaerellales</taxon>
        <taxon>Mycosphaerellaceae</taxon>
        <taxon>Pseudocercospora</taxon>
    </lineage>
</organism>
<dbReference type="GeneID" id="19332718"/>
<feature type="region of interest" description="Disordered" evidence="1">
    <location>
        <begin position="38"/>
        <end position="74"/>
    </location>
</feature>
<evidence type="ECO:0000313" key="3">
    <source>
        <dbReference type="EMBL" id="EME86108.1"/>
    </source>
</evidence>